<dbReference type="AlphaFoldDB" id="A8LMJ4"/>
<dbReference type="eggNOG" id="COG2861">
    <property type="taxonomic scope" value="Bacteria"/>
</dbReference>
<dbReference type="SUPFAM" id="SSF88713">
    <property type="entry name" value="Glycoside hydrolase/deacetylase"/>
    <property type="match status" value="1"/>
</dbReference>
<proteinExistence type="predicted"/>
<evidence type="ECO:0000313" key="4">
    <source>
        <dbReference type="Proteomes" id="UP000006833"/>
    </source>
</evidence>
<organism evidence="3 4">
    <name type="scientific">Dinoroseobacter shibae (strain DSM 16493 / NCIMB 14021 / DFL 12)</name>
    <dbReference type="NCBI Taxonomy" id="398580"/>
    <lineage>
        <taxon>Bacteria</taxon>
        <taxon>Pseudomonadati</taxon>
        <taxon>Pseudomonadota</taxon>
        <taxon>Alphaproteobacteria</taxon>
        <taxon>Rhodobacterales</taxon>
        <taxon>Roseobacteraceae</taxon>
        <taxon>Dinoroseobacter</taxon>
    </lineage>
</organism>
<evidence type="ECO:0000256" key="2">
    <source>
        <dbReference type="SAM" id="Phobius"/>
    </source>
</evidence>
<dbReference type="eggNOG" id="COG3266">
    <property type="taxonomic scope" value="Bacteria"/>
</dbReference>
<dbReference type="KEGG" id="dsh:Dshi_1797"/>
<dbReference type="CDD" id="cd10936">
    <property type="entry name" value="CE4_DAC2"/>
    <property type="match status" value="1"/>
</dbReference>
<sequence>MGRGILSGLFWGGAASMIVLMAASVYFPLRDISDRTAPRAPVRENVLLADPPPLPPGAEVQPSVAEPEPSVTTDRVAAPLQTPRPDSGPPPDAPAPAAPTVAEAPPAPPTDPAAPAGPGPELAETAPANVAQPAPGQAVPTAPGPDTPSATAPRMADVPPGLPVPGAVRDRAPGEALAALQTPLPVPEVAQEPGDLTGPAAILPAPGARQIGEAATRTPDRPADLPVPGTAAEPPVASAPVAPPRPPELAAEPSMPSGPPEPVELARPDSSPPRLALAPADLPLPPVAAAPMEASEPPVPAAGPLPADLRPAADTPAPPADDRRTALVVPPRELPRRLVLGSDQSFGTRGPGLSSRIPRIGETAAVAEADDPLTPEPEVPAPLGALARNALPFEGAEGVPRLALVLRATSDARAITDVLSRIADPVAVALDPTWPEADARAAELRAAGHEVLITLTGLPDPVEPRDIDTALAVHIARLPGAMGVWLPRTSPVFGDRELLRHLVAVLGDTGHGLVAPLSGLDAVGQEARAIGLPAISVGRVLGGSGEGEDALRRSLDQGALRAGADGQAVLLGETRAETLSALRDWSAAQDPDALRLAPISALLLAPGS</sequence>
<feature type="region of interest" description="Disordered" evidence="1">
    <location>
        <begin position="43"/>
        <end position="324"/>
    </location>
</feature>
<keyword evidence="4" id="KW-1185">Reference proteome</keyword>
<dbReference type="HOGENOM" id="CLU_448869_0_0_5"/>
<dbReference type="STRING" id="398580.Dshi_1797"/>
<protein>
    <submittedName>
        <fullName evidence="3">Uncharacterized protein</fullName>
    </submittedName>
</protein>
<keyword evidence="2" id="KW-0472">Membrane</keyword>
<feature type="compositionally biased region" description="Pro residues" evidence="1">
    <location>
        <begin position="105"/>
        <end position="118"/>
    </location>
</feature>
<feature type="compositionally biased region" description="Low complexity" evidence="1">
    <location>
        <begin position="119"/>
        <end position="128"/>
    </location>
</feature>
<feature type="transmembrane region" description="Helical" evidence="2">
    <location>
        <begin position="9"/>
        <end position="29"/>
    </location>
</feature>
<keyword evidence="2" id="KW-0812">Transmembrane</keyword>
<dbReference type="Proteomes" id="UP000006833">
    <property type="component" value="Chromosome"/>
</dbReference>
<accession>A8LMJ4</accession>
<dbReference type="InterPro" id="IPR006837">
    <property type="entry name" value="Divergent_DAC"/>
</dbReference>
<evidence type="ECO:0000313" key="3">
    <source>
        <dbReference type="EMBL" id="ABV93539.1"/>
    </source>
</evidence>
<dbReference type="GO" id="GO:0005975">
    <property type="term" value="P:carbohydrate metabolic process"/>
    <property type="evidence" value="ECO:0007669"/>
    <property type="project" value="InterPro"/>
</dbReference>
<feature type="compositionally biased region" description="Low complexity" evidence="1">
    <location>
        <begin position="304"/>
        <end position="315"/>
    </location>
</feature>
<dbReference type="InterPro" id="IPR011330">
    <property type="entry name" value="Glyco_hydro/deAcase_b/a-brl"/>
</dbReference>
<dbReference type="EMBL" id="CP000830">
    <property type="protein sequence ID" value="ABV93539.1"/>
    <property type="molecule type" value="Genomic_DNA"/>
</dbReference>
<dbReference type="Pfam" id="PF04748">
    <property type="entry name" value="Polysacc_deac_2"/>
    <property type="match status" value="1"/>
</dbReference>
<dbReference type="OrthoDB" id="7658418at2"/>
<gene>
    <name evidence="3" type="ordered locus">Dshi_1797</name>
</gene>
<feature type="compositionally biased region" description="Low complexity" evidence="1">
    <location>
        <begin position="272"/>
        <end position="281"/>
    </location>
</feature>
<evidence type="ECO:0000256" key="1">
    <source>
        <dbReference type="SAM" id="MobiDB-lite"/>
    </source>
</evidence>
<reference evidence="4" key="1">
    <citation type="journal article" date="2010" name="ISME J.">
        <title>The complete genome sequence of the algal symbiont Dinoroseobacter shibae: a hitchhiker's guide to life in the sea.</title>
        <authorList>
            <person name="Wagner-Dobler I."/>
            <person name="Ballhausen B."/>
            <person name="Berger M."/>
            <person name="Brinkhoff T."/>
            <person name="Buchholz I."/>
            <person name="Bunk B."/>
            <person name="Cypionka H."/>
            <person name="Daniel R."/>
            <person name="Drepper T."/>
            <person name="Gerdts G."/>
            <person name="Hahnke S."/>
            <person name="Han C."/>
            <person name="Jahn D."/>
            <person name="Kalhoefer D."/>
            <person name="Kiss H."/>
            <person name="Klenk H.P."/>
            <person name="Kyrpides N."/>
            <person name="Liebl W."/>
            <person name="Liesegang H."/>
            <person name="Meincke L."/>
            <person name="Pati A."/>
            <person name="Petersen J."/>
            <person name="Piekarski T."/>
            <person name="Pommerenke C."/>
            <person name="Pradella S."/>
            <person name="Pukall R."/>
            <person name="Rabus R."/>
            <person name="Stackebrandt E."/>
            <person name="Thole S."/>
            <person name="Thompson L."/>
            <person name="Tielen P."/>
            <person name="Tomasch J."/>
            <person name="von Jan M."/>
            <person name="Wanphrut N."/>
            <person name="Wichels A."/>
            <person name="Zech H."/>
            <person name="Simon M."/>
        </authorList>
    </citation>
    <scope>NUCLEOTIDE SEQUENCE [LARGE SCALE GENOMIC DNA]</scope>
    <source>
        <strain evidence="4">DSM 16493 / NCIMB 14021 / DFL 12</strain>
    </source>
</reference>
<dbReference type="Gene3D" id="3.20.20.370">
    <property type="entry name" value="Glycoside hydrolase/deacetylase"/>
    <property type="match status" value="1"/>
</dbReference>
<feature type="compositionally biased region" description="Pro residues" evidence="1">
    <location>
        <begin position="86"/>
        <end position="97"/>
    </location>
</feature>
<dbReference type="RefSeq" id="WP_012178469.1">
    <property type="nucleotide sequence ID" value="NC_009952.1"/>
</dbReference>
<name>A8LMJ4_DINSH</name>
<keyword evidence="2" id="KW-1133">Transmembrane helix</keyword>
<feature type="compositionally biased region" description="Low complexity" evidence="1">
    <location>
        <begin position="231"/>
        <end position="240"/>
    </location>
</feature>